<proteinExistence type="predicted"/>
<name>A0AB74EEM0_NEIGO</name>
<comment type="caution">
    <text evidence="2">The sequence shown here is derived from an EMBL/GenBank/DDBJ whole genome shotgun (WGS) entry which is preliminary data.</text>
</comment>
<evidence type="ECO:0000256" key="1">
    <source>
        <dbReference type="SAM" id="Phobius"/>
    </source>
</evidence>
<organism evidence="2">
    <name type="scientific">Neisseria gonorrhoeae</name>
    <dbReference type="NCBI Taxonomy" id="485"/>
    <lineage>
        <taxon>Bacteria</taxon>
        <taxon>Pseudomonadati</taxon>
        <taxon>Pseudomonadota</taxon>
        <taxon>Betaproteobacteria</taxon>
        <taxon>Neisseriales</taxon>
        <taxon>Neisseriaceae</taxon>
        <taxon>Neisseria</taxon>
    </lineage>
</organism>
<keyword evidence="1" id="KW-0812">Transmembrane</keyword>
<gene>
    <name evidence="2" type="ORF">WHOF_01255</name>
</gene>
<accession>A0AB74EEM0</accession>
<dbReference type="AlphaFoldDB" id="A0AB74EEM0"/>
<dbReference type="EMBL" id="FLKW01000013">
    <property type="protein sequence ID" value="SBN09646.1"/>
    <property type="molecule type" value="Genomic_DNA"/>
</dbReference>
<keyword evidence="1" id="KW-1133">Transmembrane helix</keyword>
<reference evidence="2" key="1">
    <citation type="submission" date="2016-05" db="EMBL/GenBank/DDBJ databases">
        <authorList>
            <consortium name="Pathogen Informatics"/>
        </authorList>
    </citation>
    <scope>NUCLEOTIDE SEQUENCE</scope>
    <source>
        <strain evidence="2">WHO F</strain>
    </source>
</reference>
<feature type="transmembrane region" description="Helical" evidence="1">
    <location>
        <begin position="100"/>
        <end position="123"/>
    </location>
</feature>
<protein>
    <submittedName>
        <fullName evidence="2">Uncharacterized protein</fullName>
    </submittedName>
</protein>
<evidence type="ECO:0000313" key="2">
    <source>
        <dbReference type="EMBL" id="SBN09646.1"/>
    </source>
</evidence>
<keyword evidence="1" id="KW-0472">Membrane</keyword>
<sequence>MFLPAQFDLAQDKAAVHAVAVAHIAFFGKGAQLLGEGGVLESGSVVIKILARHRAGDVAELQIVAAFITAAVFFEDMHHPVVRGGCQIPADRDNRAVDDVAQIAIAVVVADAVSLAVFFWFLVN</sequence>